<feature type="transmembrane region" description="Helical" evidence="8">
    <location>
        <begin position="998"/>
        <end position="1019"/>
    </location>
</feature>
<dbReference type="InterPro" id="IPR027417">
    <property type="entry name" value="P-loop_NTPase"/>
</dbReference>
<evidence type="ECO:0000256" key="8">
    <source>
        <dbReference type="SAM" id="Phobius"/>
    </source>
</evidence>
<keyword evidence="5" id="KW-0067">ATP-binding</keyword>
<dbReference type="PANTHER" id="PTHR19241">
    <property type="entry name" value="ATP-BINDING CASSETTE TRANSPORTER"/>
    <property type="match status" value="1"/>
</dbReference>
<feature type="transmembrane region" description="Helical" evidence="8">
    <location>
        <begin position="90"/>
        <end position="111"/>
    </location>
</feature>
<comment type="caution">
    <text evidence="10">The sequence shown here is derived from an EMBL/GenBank/DDBJ whole genome shotgun (WGS) entry which is preliminary data.</text>
</comment>
<sequence>MVGLNQNSYKKADKHHSTLADAHQAQIVSGWDSKRNQISIRILLHEMQSLYNHENIIPPICMQAFVLGLFAGSAFYKMGEQYSQTEMNSVRALGFVTIMNVMLISLVQLPLNMLQRPILYKQRSQRFFRVSSYCVAHSVVNLPQTLLEALLYTLCVYFLVGLSLGEYGVMFFEYLVLLFLVAYFGSSLVFLLSAIAPNTEVGNALAGLIVSIFLLFSGFVIYPSIIPAYWKWLLYINPLYWANTNFCNMQYSQGYRRPCSEFEKEMAYCTAFPAMPVGNAYLKYYQLKEEKQWLRVSYAILLGWIVLTNILALMAIKMIEFNQTTQSLPQKRSCPSWTNADEDVEQISGSSHVTDCSVENISEFSFPGGLNKAETHVLDQEIDDNSFDTSQVEITVNENAQIPVLPLILSFESINFTKPDPRTRGKRVVLDSVSGYTKPGTTLALIGSSKSGKSTLLKCLAGRTPIGDCNGEILVNGFKMKPATYSRLIGFAERLDAHQPFLSVKESLQFSASLRLGRNIDTKDSKLHVEFVLESLGLQNFSDQLIGSLKDATGWTFEIVKKITIAVELAANPSILFLDEPTSGLDSVGATNILNTIQSIARNSNRTVISTMKHPSARMLSTFNSVIILTYGGQQVYFGPVGFDCKELLEYFVSIPKVPQYFVTQNPINFVLDIIGAGIKKQGLPAANFAEIYHSSKLALLNREETKRLQKQTKRKVFKPVISSSYPASYTQQAAMVFLRTHRFLWRNVNYTFGRLTGCVLIGLLMGSLYFQIEFDNTYSLTSRTLYIYMQIILIGVISANNIIPQIGTDRLVYFKEKRAVMYAPIFYPLSWAVAEIPYFLIATFAFVAIGNTMAGLATDKASNFILYWLCLFIFTVSVTYFGMMLTFLAPVPTLASFAVSILTSIWVTSSGVVVNYSEMSGFLKALFWSNPFQYAMNTLTSLSFFCDTKSPQCLKKCTQDGLECPPCDCKTLPDNTFAWDRLRDTRFISEARIPTDFSALTGMCFIFAGLAFMFFVIFKHNSRTLS</sequence>
<gene>
    <name evidence="10" type="ORF">KI387_033486</name>
</gene>
<dbReference type="EMBL" id="JAHRHJ020003813">
    <property type="protein sequence ID" value="KAH9289369.1"/>
    <property type="molecule type" value="Genomic_DNA"/>
</dbReference>
<evidence type="ECO:0000256" key="5">
    <source>
        <dbReference type="ARBA" id="ARBA00022840"/>
    </source>
</evidence>
<feature type="transmembrane region" description="Helical" evidence="8">
    <location>
        <begin position="149"/>
        <end position="167"/>
    </location>
</feature>
<dbReference type="Pfam" id="PF00005">
    <property type="entry name" value="ABC_tran"/>
    <property type="match status" value="1"/>
</dbReference>
<feature type="domain" description="ABC transporter" evidence="9">
    <location>
        <begin position="409"/>
        <end position="657"/>
    </location>
</feature>
<dbReference type="InterPro" id="IPR003593">
    <property type="entry name" value="AAA+_ATPase"/>
</dbReference>
<feature type="transmembrane region" description="Helical" evidence="8">
    <location>
        <begin position="201"/>
        <end position="222"/>
    </location>
</feature>
<feature type="transmembrane region" description="Helical" evidence="8">
    <location>
        <begin position="837"/>
        <end position="858"/>
    </location>
</feature>
<dbReference type="Proteomes" id="UP000824469">
    <property type="component" value="Unassembled WGS sequence"/>
</dbReference>
<feature type="transmembrane region" description="Helical" evidence="8">
    <location>
        <begin position="753"/>
        <end position="773"/>
    </location>
</feature>
<reference evidence="10 11" key="1">
    <citation type="journal article" date="2021" name="Nat. Plants">
        <title>The Taxus genome provides insights into paclitaxel biosynthesis.</title>
        <authorList>
            <person name="Xiong X."/>
            <person name="Gou J."/>
            <person name="Liao Q."/>
            <person name="Li Y."/>
            <person name="Zhou Q."/>
            <person name="Bi G."/>
            <person name="Li C."/>
            <person name="Du R."/>
            <person name="Wang X."/>
            <person name="Sun T."/>
            <person name="Guo L."/>
            <person name="Liang H."/>
            <person name="Lu P."/>
            <person name="Wu Y."/>
            <person name="Zhang Z."/>
            <person name="Ro D.K."/>
            <person name="Shang Y."/>
            <person name="Huang S."/>
            <person name="Yan J."/>
        </authorList>
    </citation>
    <scope>NUCLEOTIDE SEQUENCE [LARGE SCALE GENOMIC DNA]</scope>
    <source>
        <strain evidence="10">Ta-2019</strain>
    </source>
</reference>
<dbReference type="AlphaFoldDB" id="A0AA38C3A2"/>
<dbReference type="Pfam" id="PF01061">
    <property type="entry name" value="ABC2_membrane"/>
    <property type="match status" value="2"/>
</dbReference>
<dbReference type="Gene3D" id="3.40.50.300">
    <property type="entry name" value="P-loop containing nucleotide triphosphate hydrolases"/>
    <property type="match status" value="1"/>
</dbReference>
<keyword evidence="4" id="KW-0547">Nucleotide-binding</keyword>
<dbReference type="GO" id="GO:0005524">
    <property type="term" value="F:ATP binding"/>
    <property type="evidence" value="ECO:0007669"/>
    <property type="project" value="UniProtKB-KW"/>
</dbReference>
<keyword evidence="7 8" id="KW-0472">Membrane</keyword>
<comment type="subcellular location">
    <subcellularLocation>
        <location evidence="1">Membrane</location>
        <topology evidence="1">Multi-pass membrane protein</topology>
    </subcellularLocation>
</comment>
<evidence type="ECO:0000313" key="10">
    <source>
        <dbReference type="EMBL" id="KAH9289369.1"/>
    </source>
</evidence>
<evidence type="ECO:0000256" key="7">
    <source>
        <dbReference type="ARBA" id="ARBA00023136"/>
    </source>
</evidence>
<evidence type="ECO:0000256" key="3">
    <source>
        <dbReference type="ARBA" id="ARBA00022692"/>
    </source>
</evidence>
<dbReference type="SMART" id="SM00382">
    <property type="entry name" value="AAA"/>
    <property type="match status" value="1"/>
</dbReference>
<dbReference type="OMA" id="FEKEMAY"/>
<keyword evidence="2" id="KW-0813">Transport</keyword>
<dbReference type="GO" id="GO:0016887">
    <property type="term" value="F:ATP hydrolysis activity"/>
    <property type="evidence" value="ECO:0007669"/>
    <property type="project" value="InterPro"/>
</dbReference>
<feature type="transmembrane region" description="Helical" evidence="8">
    <location>
        <begin position="785"/>
        <end position="804"/>
    </location>
</feature>
<keyword evidence="11" id="KW-1185">Reference proteome</keyword>
<dbReference type="SUPFAM" id="SSF52540">
    <property type="entry name" value="P-loop containing nucleoside triphosphate hydrolases"/>
    <property type="match status" value="1"/>
</dbReference>
<accession>A0AA38C3A2</accession>
<evidence type="ECO:0000313" key="11">
    <source>
        <dbReference type="Proteomes" id="UP000824469"/>
    </source>
</evidence>
<evidence type="ECO:0000259" key="9">
    <source>
        <dbReference type="PROSITE" id="PS50893"/>
    </source>
</evidence>
<feature type="transmembrane region" description="Helical" evidence="8">
    <location>
        <begin position="56"/>
        <end position="78"/>
    </location>
</feature>
<feature type="transmembrane region" description="Helical" evidence="8">
    <location>
        <begin position="296"/>
        <end position="316"/>
    </location>
</feature>
<evidence type="ECO:0000256" key="1">
    <source>
        <dbReference type="ARBA" id="ARBA00004141"/>
    </source>
</evidence>
<dbReference type="PROSITE" id="PS50893">
    <property type="entry name" value="ABC_TRANSPORTER_2"/>
    <property type="match status" value="1"/>
</dbReference>
<feature type="transmembrane region" description="Helical" evidence="8">
    <location>
        <begin position="865"/>
        <end position="889"/>
    </location>
</feature>
<evidence type="ECO:0000256" key="2">
    <source>
        <dbReference type="ARBA" id="ARBA00022448"/>
    </source>
</evidence>
<dbReference type="InterPro" id="IPR013525">
    <property type="entry name" value="ABC2_TM"/>
</dbReference>
<organism evidence="10 11">
    <name type="scientific">Taxus chinensis</name>
    <name type="common">Chinese yew</name>
    <name type="synonym">Taxus wallichiana var. chinensis</name>
    <dbReference type="NCBI Taxonomy" id="29808"/>
    <lineage>
        <taxon>Eukaryota</taxon>
        <taxon>Viridiplantae</taxon>
        <taxon>Streptophyta</taxon>
        <taxon>Embryophyta</taxon>
        <taxon>Tracheophyta</taxon>
        <taxon>Spermatophyta</taxon>
        <taxon>Pinopsida</taxon>
        <taxon>Pinidae</taxon>
        <taxon>Conifers II</taxon>
        <taxon>Cupressales</taxon>
        <taxon>Taxaceae</taxon>
        <taxon>Taxus</taxon>
    </lineage>
</organism>
<proteinExistence type="predicted"/>
<dbReference type="GO" id="GO:0140359">
    <property type="term" value="F:ABC-type transporter activity"/>
    <property type="evidence" value="ECO:0007669"/>
    <property type="project" value="InterPro"/>
</dbReference>
<protein>
    <recommendedName>
        <fullName evidence="9">ABC transporter domain-containing protein</fullName>
    </recommendedName>
</protein>
<keyword evidence="3 8" id="KW-0812">Transmembrane</keyword>
<feature type="transmembrane region" description="Helical" evidence="8">
    <location>
        <begin position="174"/>
        <end position="195"/>
    </location>
</feature>
<dbReference type="InterPro" id="IPR003439">
    <property type="entry name" value="ABC_transporter-like_ATP-bd"/>
</dbReference>
<dbReference type="GO" id="GO:0005886">
    <property type="term" value="C:plasma membrane"/>
    <property type="evidence" value="ECO:0007669"/>
    <property type="project" value="UniProtKB-ARBA"/>
</dbReference>
<name>A0AA38C3A2_TAXCH</name>
<evidence type="ECO:0000256" key="6">
    <source>
        <dbReference type="ARBA" id="ARBA00022989"/>
    </source>
</evidence>
<feature type="transmembrane region" description="Helical" evidence="8">
    <location>
        <begin position="895"/>
        <end position="917"/>
    </location>
</feature>
<evidence type="ECO:0000256" key="4">
    <source>
        <dbReference type="ARBA" id="ARBA00022741"/>
    </source>
</evidence>
<keyword evidence="6 8" id="KW-1133">Transmembrane helix</keyword>